<dbReference type="InterPro" id="IPR006549">
    <property type="entry name" value="HAD-SF_hydro_IIIA"/>
</dbReference>
<comment type="cofactor">
    <cofactor evidence="1">
        <name>Mg(2+)</name>
        <dbReference type="ChEBI" id="CHEBI:18420"/>
    </cofactor>
</comment>
<dbReference type="Proteomes" id="UP001300692">
    <property type="component" value="Unassembled WGS sequence"/>
</dbReference>
<protein>
    <submittedName>
        <fullName evidence="7">HAD-IIIA family hydrolase</fullName>
    </submittedName>
</protein>
<gene>
    <name evidence="7" type="ORF">N7U62_10315</name>
</gene>
<keyword evidence="4" id="KW-0479">Metal-binding</keyword>
<dbReference type="InterPro" id="IPR023214">
    <property type="entry name" value="HAD_sf"/>
</dbReference>
<dbReference type="RefSeq" id="WP_264137885.1">
    <property type="nucleotide sequence ID" value="NZ_JAOYOD010000001.1"/>
</dbReference>
<dbReference type="SUPFAM" id="SSF56784">
    <property type="entry name" value="HAD-like"/>
    <property type="match status" value="1"/>
</dbReference>
<reference evidence="7 8" key="1">
    <citation type="submission" date="2022-10" db="EMBL/GenBank/DDBJ databases">
        <title>Comparative genomics and taxonomic characterization of three novel marine species of genus Reichenbachiella exhibiting antioxidant and polysaccharide degradation activities.</title>
        <authorList>
            <person name="Muhammad N."/>
            <person name="Lee Y.-J."/>
            <person name="Ko J."/>
            <person name="Kim S.-G."/>
        </authorList>
    </citation>
    <scope>NUCLEOTIDE SEQUENCE [LARGE SCALE GENOMIC DNA]</scope>
    <source>
        <strain evidence="7 8">ABR2-5</strain>
    </source>
</reference>
<dbReference type="SFLD" id="SFLDS00003">
    <property type="entry name" value="Haloacid_Dehalogenase"/>
    <property type="match status" value="1"/>
</dbReference>
<dbReference type="PIRSF" id="PIRSF006118">
    <property type="entry name" value="KDO8-P_Ptase"/>
    <property type="match status" value="1"/>
</dbReference>
<dbReference type="InterPro" id="IPR050793">
    <property type="entry name" value="CMP-NeuNAc_synthase"/>
</dbReference>
<dbReference type="GO" id="GO:0016787">
    <property type="term" value="F:hydrolase activity"/>
    <property type="evidence" value="ECO:0007669"/>
    <property type="project" value="UniProtKB-KW"/>
</dbReference>
<comment type="caution">
    <text evidence="7">The sequence shown here is derived from an EMBL/GenBank/DDBJ whole genome shotgun (WGS) entry which is preliminary data.</text>
</comment>
<dbReference type="SFLD" id="SFLDG01136">
    <property type="entry name" value="C1.6:_Phosphoserine_Phosphatas"/>
    <property type="match status" value="1"/>
</dbReference>
<dbReference type="InterPro" id="IPR010023">
    <property type="entry name" value="KdsC_fam"/>
</dbReference>
<evidence type="ECO:0000256" key="5">
    <source>
        <dbReference type="ARBA" id="ARBA00022801"/>
    </source>
</evidence>
<dbReference type="EMBL" id="JAOYOD010000001">
    <property type="protein sequence ID" value="MCV9387058.1"/>
    <property type="molecule type" value="Genomic_DNA"/>
</dbReference>
<sequence>MLSLRNIKMLVLDVDGTMTDGSINVMDDGSQFKKFSAKDGLGIKMLIQQGIVVAIISHSSTAEAIEARAKMLGIKHVYAGHEEKDVILDQWLEDLKIPLDEIAFIGDDLNDLPVMRKVGFSACPSDSSKDVIDYVDVVLESKGGDGCVREFIDKHMAVTYQRMAL</sequence>
<dbReference type="SFLD" id="SFLDG01138">
    <property type="entry name" value="C1.6.2:_Deoxy-d-mannose-octulo"/>
    <property type="match status" value="1"/>
</dbReference>
<proteinExistence type="inferred from homology"/>
<name>A0ABT3CUZ2_9BACT</name>
<dbReference type="NCBIfam" id="TIGR01670">
    <property type="entry name" value="KdsC-phosphatas"/>
    <property type="match status" value="1"/>
</dbReference>
<dbReference type="NCBIfam" id="TIGR01662">
    <property type="entry name" value="HAD-SF-IIIA"/>
    <property type="match status" value="1"/>
</dbReference>
<dbReference type="Gene3D" id="3.40.50.1000">
    <property type="entry name" value="HAD superfamily/HAD-like"/>
    <property type="match status" value="1"/>
</dbReference>
<evidence type="ECO:0000313" key="8">
    <source>
        <dbReference type="Proteomes" id="UP001300692"/>
    </source>
</evidence>
<evidence type="ECO:0000256" key="4">
    <source>
        <dbReference type="ARBA" id="ARBA00022723"/>
    </source>
</evidence>
<dbReference type="PANTHER" id="PTHR21485">
    <property type="entry name" value="HAD SUPERFAMILY MEMBERS CMAS AND KDSC"/>
    <property type="match status" value="1"/>
</dbReference>
<dbReference type="CDD" id="cd01630">
    <property type="entry name" value="HAD_KDO-like"/>
    <property type="match status" value="1"/>
</dbReference>
<keyword evidence="5 7" id="KW-0378">Hydrolase</keyword>
<keyword evidence="6" id="KW-0460">Magnesium</keyword>
<evidence type="ECO:0000256" key="2">
    <source>
        <dbReference type="ARBA" id="ARBA00005893"/>
    </source>
</evidence>
<evidence type="ECO:0000256" key="1">
    <source>
        <dbReference type="ARBA" id="ARBA00001946"/>
    </source>
</evidence>
<dbReference type="Pfam" id="PF08282">
    <property type="entry name" value="Hydrolase_3"/>
    <property type="match status" value="1"/>
</dbReference>
<comment type="subunit">
    <text evidence="3">Homotetramer.</text>
</comment>
<evidence type="ECO:0000313" key="7">
    <source>
        <dbReference type="EMBL" id="MCV9387058.1"/>
    </source>
</evidence>
<evidence type="ECO:0000256" key="3">
    <source>
        <dbReference type="ARBA" id="ARBA00011881"/>
    </source>
</evidence>
<organism evidence="7 8">
    <name type="scientific">Reichenbachiella ulvae</name>
    <dbReference type="NCBI Taxonomy" id="2980104"/>
    <lineage>
        <taxon>Bacteria</taxon>
        <taxon>Pseudomonadati</taxon>
        <taxon>Bacteroidota</taxon>
        <taxon>Cytophagia</taxon>
        <taxon>Cytophagales</taxon>
        <taxon>Reichenbachiellaceae</taxon>
        <taxon>Reichenbachiella</taxon>
    </lineage>
</organism>
<dbReference type="PANTHER" id="PTHR21485:SF3">
    <property type="entry name" value="N-ACYLNEURAMINATE CYTIDYLYLTRANSFERASE"/>
    <property type="match status" value="1"/>
</dbReference>
<keyword evidence="8" id="KW-1185">Reference proteome</keyword>
<accession>A0ABT3CUZ2</accession>
<evidence type="ECO:0000256" key="6">
    <source>
        <dbReference type="ARBA" id="ARBA00022842"/>
    </source>
</evidence>
<comment type="similarity">
    <text evidence="2">Belongs to the KdsC family.</text>
</comment>
<dbReference type="InterPro" id="IPR036412">
    <property type="entry name" value="HAD-like_sf"/>
</dbReference>